<reference evidence="2 3" key="1">
    <citation type="submission" date="2011-09" db="EMBL/GenBank/DDBJ databases">
        <title>The Genome Sequence of Plasmodium vivax North Korean.</title>
        <authorList>
            <consortium name="The Broad Institute Genome Sequencing Platform"/>
            <consortium name="The Broad Institute Genome Sequencing Center for Infectious Disease"/>
            <person name="Neafsey D."/>
            <person name="Carlton J."/>
            <person name="Barnwell J."/>
            <person name="Collins W."/>
            <person name="Escalante A."/>
            <person name="Mullikin J."/>
            <person name="Saul A."/>
            <person name="Guigo R."/>
            <person name="Camara F."/>
            <person name="Young S.K."/>
            <person name="Zeng Q."/>
            <person name="Gargeya S."/>
            <person name="Fitzgerald M."/>
            <person name="Haas B."/>
            <person name="Abouelleil A."/>
            <person name="Alvarado L."/>
            <person name="Arachchi H.M."/>
            <person name="Berlin A."/>
            <person name="Brown A."/>
            <person name="Chapman S.B."/>
            <person name="Chen Z."/>
            <person name="Dunbar C."/>
            <person name="Freedman E."/>
            <person name="Gearin G."/>
            <person name="Gellesch M."/>
            <person name="Goldberg J."/>
            <person name="Griggs A."/>
            <person name="Gujja S."/>
            <person name="Heiman D."/>
            <person name="Howarth C."/>
            <person name="Larson L."/>
            <person name="Lui A."/>
            <person name="MacDonald P.J.P."/>
            <person name="Montmayeur A."/>
            <person name="Murphy C."/>
            <person name="Neiman D."/>
            <person name="Pearson M."/>
            <person name="Priest M."/>
            <person name="Roberts A."/>
            <person name="Saif S."/>
            <person name="Shea T."/>
            <person name="Shenoy N."/>
            <person name="Sisk P."/>
            <person name="Stolte C."/>
            <person name="Sykes S."/>
            <person name="Wortman J."/>
            <person name="Nusbaum C."/>
            <person name="Birren B."/>
        </authorList>
    </citation>
    <scope>NUCLEOTIDE SEQUENCE [LARGE SCALE GENOMIC DNA]</scope>
    <source>
        <strain evidence="2 3">North Korean</strain>
    </source>
</reference>
<protein>
    <submittedName>
        <fullName evidence="2">Uncharacterized protein</fullName>
    </submittedName>
</protein>
<sequence length="326" mass="37488">MDDFKLDEYVYFKFSIIDNFKNYNSVKSFPKYEGKFKNITSGSANLYRRQCNLIISACIGDLNFYNTCSSIAAFIEHLQNEVDTIEKSKKCNFLNYKINGEVRKLKNGSYNNVGFYNKFINEYKNNSYDLKFTCKKNIGYLIEDIFKKIEDLYNIYTRYYSFLLPSSSSAVSKCNDITHSVDLYNQHKGTCENDINKDFCAALDKFRNDYMSIIGQVTTKCPKAEVSLQSYIKATDYAVYVLQEEEDDENKEQEESEERVSLGDRGISVEIGEKGRSRNAMLPDSVALEGSHEMGNSKSTMTIAFSSMLVLSSASFLMYKVKKEFI</sequence>
<dbReference type="EMBL" id="KQ235682">
    <property type="protein sequence ID" value="KMZ96085.1"/>
    <property type="molecule type" value="Genomic_DNA"/>
</dbReference>
<evidence type="ECO:0000313" key="3">
    <source>
        <dbReference type="Proteomes" id="UP000053239"/>
    </source>
</evidence>
<gene>
    <name evidence="2" type="ORF">PVNG_05994</name>
</gene>
<organism evidence="2 3">
    <name type="scientific">Plasmodium vivax North Korean</name>
    <dbReference type="NCBI Taxonomy" id="1035514"/>
    <lineage>
        <taxon>Eukaryota</taxon>
        <taxon>Sar</taxon>
        <taxon>Alveolata</taxon>
        <taxon>Apicomplexa</taxon>
        <taxon>Aconoidasida</taxon>
        <taxon>Haemosporida</taxon>
        <taxon>Plasmodiidae</taxon>
        <taxon>Plasmodium</taxon>
        <taxon>Plasmodium (Plasmodium)</taxon>
    </lineage>
</organism>
<feature type="compositionally biased region" description="Acidic residues" evidence="1">
    <location>
        <begin position="245"/>
        <end position="257"/>
    </location>
</feature>
<name>A0A0J9TK45_PLAVI</name>
<accession>A0A0J9TK45</accession>
<dbReference type="AlphaFoldDB" id="A0A0J9TK45"/>
<feature type="region of interest" description="Disordered" evidence="1">
    <location>
        <begin position="245"/>
        <end position="267"/>
    </location>
</feature>
<proteinExistence type="predicted"/>
<evidence type="ECO:0000256" key="1">
    <source>
        <dbReference type="SAM" id="MobiDB-lite"/>
    </source>
</evidence>
<dbReference type="Proteomes" id="UP000053239">
    <property type="component" value="Unassembled WGS sequence"/>
</dbReference>
<evidence type="ECO:0000313" key="2">
    <source>
        <dbReference type="EMBL" id="KMZ96085.1"/>
    </source>
</evidence>